<dbReference type="PANTHER" id="PTHR10381:SF70">
    <property type="entry name" value="ATP-DEPENDENT CLP PROTEASE PROTEOLYTIC SUBUNIT"/>
    <property type="match status" value="1"/>
</dbReference>
<keyword evidence="4" id="KW-0378">Hydrolase</keyword>
<gene>
    <name evidence="7" type="ORF">KIV10_05500</name>
</gene>
<evidence type="ECO:0000256" key="3">
    <source>
        <dbReference type="ARBA" id="ARBA00022670"/>
    </source>
</evidence>
<dbReference type="Proteomes" id="UP001297092">
    <property type="component" value="Unassembled WGS sequence"/>
</dbReference>
<sequence length="384" mass="41928">MSKEPQPYFKVVKNEAAREATIYIYGVIGGFDWDTFEYINTADKFREEFKAVENIADTIHVRINSPGGYIFEGQAIHNLLYASEKNIITYNDGLCASMASLILLSGDTIKSFKNSTFMVHNTSSIYYGNKMEVEEQLKAAEVFDRSLGTILEEKLGITAAEVAEKYLNYKDNWFTAAESLEEGFYDELIEKKAKNVPKNVKNMSQEQMFRKYAAMAFSYPTENQNPNNTMSKPNSYPQLQAALGLETPLATNDNGSFLNEDQKATIENTLAQNATALKNATDAQATAEANLAKAITDHATALQSEKDASVAAVNALKAAATLAGVENLAENADATAIATALNAQINVLNGKPGASHTGAGAEEPTNSAHGYLNFNNSIYNQIKK</sequence>
<evidence type="ECO:0000256" key="4">
    <source>
        <dbReference type="ARBA" id="ARBA00022801"/>
    </source>
</evidence>
<organism evidence="7 8">
    <name type="scientific">Aequorivita echinoideorum</name>
    <dbReference type="NCBI Taxonomy" id="1549647"/>
    <lineage>
        <taxon>Bacteria</taxon>
        <taxon>Pseudomonadati</taxon>
        <taxon>Bacteroidota</taxon>
        <taxon>Flavobacteriia</taxon>
        <taxon>Flavobacteriales</taxon>
        <taxon>Flavobacteriaceae</taxon>
        <taxon>Aequorivita</taxon>
    </lineage>
</organism>
<protein>
    <recommendedName>
        <fullName evidence="6">ATP-dependent Clp protease proteolytic subunit</fullName>
    </recommendedName>
</protein>
<accession>A0ABS5S357</accession>
<dbReference type="RefSeq" id="WP_214112488.1">
    <property type="nucleotide sequence ID" value="NZ_JAHCTB010000002.1"/>
</dbReference>
<name>A0ABS5S357_9FLAO</name>
<evidence type="ECO:0000256" key="5">
    <source>
        <dbReference type="ARBA" id="ARBA00022825"/>
    </source>
</evidence>
<dbReference type="Pfam" id="PF00574">
    <property type="entry name" value="CLP_protease"/>
    <property type="match status" value="1"/>
</dbReference>
<comment type="caution">
    <text evidence="7">The sequence shown here is derived from an EMBL/GenBank/DDBJ whole genome shotgun (WGS) entry which is preliminary data.</text>
</comment>
<proteinExistence type="inferred from homology"/>
<dbReference type="PRINTS" id="PR00127">
    <property type="entry name" value="CLPPROTEASEP"/>
</dbReference>
<dbReference type="PANTHER" id="PTHR10381">
    <property type="entry name" value="ATP-DEPENDENT CLP PROTEASE PROTEOLYTIC SUBUNIT"/>
    <property type="match status" value="1"/>
</dbReference>
<dbReference type="Gene3D" id="3.90.226.10">
    <property type="entry name" value="2-enoyl-CoA Hydratase, Chain A, domain 1"/>
    <property type="match status" value="1"/>
</dbReference>
<evidence type="ECO:0000256" key="1">
    <source>
        <dbReference type="ARBA" id="ARBA00007039"/>
    </source>
</evidence>
<keyword evidence="5" id="KW-0720">Serine protease</keyword>
<dbReference type="NCBIfam" id="NF045542">
    <property type="entry name" value="Clp_rel_HeadMat"/>
    <property type="match status" value="1"/>
</dbReference>
<keyword evidence="2" id="KW-0963">Cytoplasm</keyword>
<evidence type="ECO:0000313" key="7">
    <source>
        <dbReference type="EMBL" id="MBT0607631.1"/>
    </source>
</evidence>
<keyword evidence="3 7" id="KW-0645">Protease</keyword>
<reference evidence="7 8" key="1">
    <citation type="submission" date="2021-05" db="EMBL/GenBank/DDBJ databases">
        <title>Aequorivita echinoideorum JCM 30378 genome.</title>
        <authorList>
            <person name="Zhang H."/>
            <person name="Li C."/>
        </authorList>
    </citation>
    <scope>NUCLEOTIDE SEQUENCE [LARGE SCALE GENOMIC DNA]</scope>
    <source>
        <strain evidence="7 8">JCM30378</strain>
    </source>
</reference>
<dbReference type="CDD" id="cd07016">
    <property type="entry name" value="S14_ClpP_1"/>
    <property type="match status" value="1"/>
</dbReference>
<evidence type="ECO:0000256" key="6">
    <source>
        <dbReference type="RuleBase" id="RU003567"/>
    </source>
</evidence>
<dbReference type="EMBL" id="JAHCTB010000002">
    <property type="protein sequence ID" value="MBT0607631.1"/>
    <property type="molecule type" value="Genomic_DNA"/>
</dbReference>
<keyword evidence="8" id="KW-1185">Reference proteome</keyword>
<dbReference type="SUPFAM" id="SSF52096">
    <property type="entry name" value="ClpP/crotonase"/>
    <property type="match status" value="1"/>
</dbReference>
<dbReference type="GO" id="GO:0008233">
    <property type="term" value="F:peptidase activity"/>
    <property type="evidence" value="ECO:0007669"/>
    <property type="project" value="UniProtKB-KW"/>
</dbReference>
<dbReference type="InterPro" id="IPR023562">
    <property type="entry name" value="ClpP/TepA"/>
</dbReference>
<evidence type="ECO:0000313" key="8">
    <source>
        <dbReference type="Proteomes" id="UP001297092"/>
    </source>
</evidence>
<dbReference type="GO" id="GO:0006508">
    <property type="term" value="P:proteolysis"/>
    <property type="evidence" value="ECO:0007669"/>
    <property type="project" value="UniProtKB-KW"/>
</dbReference>
<comment type="similarity">
    <text evidence="1 6">Belongs to the peptidase S14 family.</text>
</comment>
<dbReference type="InterPro" id="IPR001907">
    <property type="entry name" value="ClpP"/>
</dbReference>
<dbReference type="InterPro" id="IPR029045">
    <property type="entry name" value="ClpP/crotonase-like_dom_sf"/>
</dbReference>
<evidence type="ECO:0000256" key="2">
    <source>
        <dbReference type="ARBA" id="ARBA00022490"/>
    </source>
</evidence>